<name>A0A0P6XHP7_9CHLR</name>
<proteinExistence type="predicted"/>
<protein>
    <submittedName>
        <fullName evidence="1">Uncharacterized protein</fullName>
    </submittedName>
</protein>
<sequence length="113" mass="12547">MSDCIWFRFLWVPTHVGGNRNPPIEGAYSEVRWYDMLSDPNHITHGIRWSAITYNSDSHEGIAKGDFLAEIPILEELLNPGKHLIFFAGPTIIAVGTIIPSAGLGEEALCIKE</sequence>
<gene>
    <name evidence="1" type="ORF">SE18_19690</name>
</gene>
<organism evidence="1 2">
    <name type="scientific">Herpetosiphon geysericola</name>
    <dbReference type="NCBI Taxonomy" id="70996"/>
    <lineage>
        <taxon>Bacteria</taxon>
        <taxon>Bacillati</taxon>
        <taxon>Chloroflexota</taxon>
        <taxon>Chloroflexia</taxon>
        <taxon>Herpetosiphonales</taxon>
        <taxon>Herpetosiphonaceae</taxon>
        <taxon>Herpetosiphon</taxon>
    </lineage>
</organism>
<comment type="caution">
    <text evidence="1">The sequence shown here is derived from an EMBL/GenBank/DDBJ whole genome shotgun (WGS) entry which is preliminary data.</text>
</comment>
<reference evidence="1 2" key="1">
    <citation type="submission" date="2015-07" db="EMBL/GenBank/DDBJ databases">
        <title>Whole genome sequence of Herpetosiphon geysericola DSM 7119.</title>
        <authorList>
            <person name="Hemp J."/>
            <person name="Ward L.M."/>
            <person name="Pace L.A."/>
            <person name="Fischer W.W."/>
        </authorList>
    </citation>
    <scope>NUCLEOTIDE SEQUENCE [LARGE SCALE GENOMIC DNA]</scope>
    <source>
        <strain evidence="1 2">DSM 7119</strain>
    </source>
</reference>
<keyword evidence="2" id="KW-1185">Reference proteome</keyword>
<evidence type="ECO:0000313" key="1">
    <source>
        <dbReference type="EMBL" id="KPL83062.1"/>
    </source>
</evidence>
<evidence type="ECO:0000313" key="2">
    <source>
        <dbReference type="Proteomes" id="UP000050277"/>
    </source>
</evidence>
<dbReference type="AlphaFoldDB" id="A0A0P6XHP7"/>
<dbReference type="Proteomes" id="UP000050277">
    <property type="component" value="Unassembled WGS sequence"/>
</dbReference>
<dbReference type="EMBL" id="LGKP01000030">
    <property type="protein sequence ID" value="KPL83062.1"/>
    <property type="molecule type" value="Genomic_DNA"/>
</dbReference>
<accession>A0A0P6XHP7</accession>